<proteinExistence type="predicted"/>
<gene>
    <name evidence="1" type="ORF">GQ41_3340</name>
</gene>
<organism evidence="1 2">
    <name type="scientific">Arenibacter algicola</name>
    <dbReference type="NCBI Taxonomy" id="616991"/>
    <lineage>
        <taxon>Bacteria</taxon>
        <taxon>Pseudomonadati</taxon>
        <taxon>Bacteroidota</taxon>
        <taxon>Flavobacteriia</taxon>
        <taxon>Flavobacteriales</taxon>
        <taxon>Flavobacteriaceae</taxon>
        <taxon>Arenibacter</taxon>
    </lineage>
</organism>
<reference evidence="1 2" key="1">
    <citation type="submission" date="2019-06" db="EMBL/GenBank/DDBJ databases">
        <title>A large-scale integrated study on North Sea by COGITO (Coastal Microbe Genomic &amp; Taxonomic Observatory).</title>
        <authorList>
            <person name="Teeling H."/>
        </authorList>
    </citation>
    <scope>NUCLEOTIDE SEQUENCE [LARGE SCALE GENOMIC DNA]</scope>
    <source>
        <strain evidence="1 2">MAR_2009_79</strain>
    </source>
</reference>
<comment type="caution">
    <text evidence="1">The sequence shown here is derived from an EMBL/GenBank/DDBJ whole genome shotgun (WGS) entry which is preliminary data.</text>
</comment>
<dbReference type="Proteomes" id="UP000315363">
    <property type="component" value="Unassembled WGS sequence"/>
</dbReference>
<evidence type="ECO:0000313" key="1">
    <source>
        <dbReference type="EMBL" id="TQO38680.1"/>
    </source>
</evidence>
<protein>
    <submittedName>
        <fullName evidence="1">Uncharacterized protein</fullName>
    </submittedName>
</protein>
<name>A0ABY3AI12_9FLAO</name>
<dbReference type="EMBL" id="VHIF01000001">
    <property type="protein sequence ID" value="TQO38680.1"/>
    <property type="molecule type" value="Genomic_DNA"/>
</dbReference>
<accession>A0ABY3AI12</accession>
<sequence length="42" mass="4955">MQKIRLVLGGKAIEYHLPYFLYTRRWEQTKNQSAVGDRQTTG</sequence>
<evidence type="ECO:0000313" key="2">
    <source>
        <dbReference type="Proteomes" id="UP000315363"/>
    </source>
</evidence>
<keyword evidence="2" id="KW-1185">Reference proteome</keyword>